<dbReference type="SUPFAM" id="SSF56399">
    <property type="entry name" value="ADP-ribosylation"/>
    <property type="match status" value="1"/>
</dbReference>
<evidence type="ECO:0000313" key="2">
    <source>
        <dbReference type="Proteomes" id="UP000076532"/>
    </source>
</evidence>
<dbReference type="STRING" id="436010.A0A166U8M6"/>
<protein>
    <recommendedName>
        <fullName evidence="3">DUF952-domain-containing protein</fullName>
    </recommendedName>
</protein>
<dbReference type="Pfam" id="PF06108">
    <property type="entry name" value="DUF952"/>
    <property type="match status" value="1"/>
</dbReference>
<proteinExistence type="predicted"/>
<dbReference type="Proteomes" id="UP000076532">
    <property type="component" value="Unassembled WGS sequence"/>
</dbReference>
<reference evidence="1 2" key="1">
    <citation type="journal article" date="2016" name="Mol. Biol. Evol.">
        <title>Comparative Genomics of Early-Diverging Mushroom-Forming Fungi Provides Insights into the Origins of Lignocellulose Decay Capabilities.</title>
        <authorList>
            <person name="Nagy L.G."/>
            <person name="Riley R."/>
            <person name="Tritt A."/>
            <person name="Adam C."/>
            <person name="Daum C."/>
            <person name="Floudas D."/>
            <person name="Sun H."/>
            <person name="Yadav J.S."/>
            <person name="Pangilinan J."/>
            <person name="Larsson K.H."/>
            <person name="Matsuura K."/>
            <person name="Barry K."/>
            <person name="Labutti K."/>
            <person name="Kuo R."/>
            <person name="Ohm R.A."/>
            <person name="Bhattacharya S.S."/>
            <person name="Shirouzu T."/>
            <person name="Yoshinaga Y."/>
            <person name="Martin F.M."/>
            <person name="Grigoriev I.V."/>
            <person name="Hibbett D.S."/>
        </authorList>
    </citation>
    <scope>NUCLEOTIDE SEQUENCE [LARGE SCALE GENOMIC DNA]</scope>
    <source>
        <strain evidence="1 2">CBS 109695</strain>
    </source>
</reference>
<dbReference type="InterPro" id="IPR009297">
    <property type="entry name" value="DUF952"/>
</dbReference>
<organism evidence="1 2">
    <name type="scientific">Athelia psychrophila</name>
    <dbReference type="NCBI Taxonomy" id="1759441"/>
    <lineage>
        <taxon>Eukaryota</taxon>
        <taxon>Fungi</taxon>
        <taxon>Dikarya</taxon>
        <taxon>Basidiomycota</taxon>
        <taxon>Agaricomycotina</taxon>
        <taxon>Agaricomycetes</taxon>
        <taxon>Agaricomycetidae</taxon>
        <taxon>Atheliales</taxon>
        <taxon>Atheliaceae</taxon>
        <taxon>Athelia</taxon>
    </lineage>
</organism>
<gene>
    <name evidence="1" type="ORF">FIBSPDRAFT_849401</name>
</gene>
<dbReference type="EMBL" id="KV417489">
    <property type="protein sequence ID" value="KZP31439.1"/>
    <property type="molecule type" value="Genomic_DNA"/>
</dbReference>
<dbReference type="Gene3D" id="3.20.170.20">
    <property type="entry name" value="Protein of unknown function DUF952"/>
    <property type="match status" value="1"/>
</dbReference>
<dbReference type="PANTHER" id="PTHR34129">
    <property type="entry name" value="BLR1139 PROTEIN"/>
    <property type="match status" value="1"/>
</dbReference>
<accession>A0A166U8M6</accession>
<evidence type="ECO:0008006" key="3">
    <source>
        <dbReference type="Google" id="ProtNLM"/>
    </source>
</evidence>
<sequence>MAAKSELPALLYKIVDAQPPSPIPFELPLSALDAKDGFMHLSMAHQVAVTADKFFARSERLWLLKIGTAAAQEGSARLVWENRFWHLYEGRLGEGIVLDVKEYGKPEDESLKWADIFAQSQWLVDHE</sequence>
<dbReference type="OrthoDB" id="3335358at2759"/>
<dbReference type="PANTHER" id="PTHR34129:SF1">
    <property type="entry name" value="DUF952 DOMAIN-CONTAINING PROTEIN"/>
    <property type="match status" value="1"/>
</dbReference>
<evidence type="ECO:0000313" key="1">
    <source>
        <dbReference type="EMBL" id="KZP31439.1"/>
    </source>
</evidence>
<name>A0A166U8M6_9AGAM</name>
<dbReference type="AlphaFoldDB" id="A0A166U8M6"/>
<keyword evidence="2" id="KW-1185">Reference proteome</keyword>